<gene>
    <name evidence="1" type="ORF">MgSA37_02886</name>
</gene>
<evidence type="ECO:0000313" key="1">
    <source>
        <dbReference type="EMBL" id="BAU54708.1"/>
    </source>
</evidence>
<dbReference type="RefSeq" id="WP_096352752.1">
    <property type="nucleotide sequence ID" value="NZ_AP017313.1"/>
</dbReference>
<reference evidence="1 2" key="1">
    <citation type="submission" date="2015-12" db="EMBL/GenBank/DDBJ databases">
        <title>Genome sequence of Mucilaginibacter gotjawali.</title>
        <authorList>
            <person name="Lee J.S."/>
            <person name="Lee K.C."/>
            <person name="Kim K.K."/>
            <person name="Lee B.W."/>
        </authorList>
    </citation>
    <scope>NUCLEOTIDE SEQUENCE [LARGE SCALE GENOMIC DNA]</scope>
    <source>
        <strain evidence="1 2">SA3-7</strain>
    </source>
</reference>
<dbReference type="AlphaFoldDB" id="A0A0X8X412"/>
<keyword evidence="2" id="KW-1185">Reference proteome</keyword>
<name>A0A0X8X412_9SPHI</name>
<organism evidence="1 2">
    <name type="scientific">Mucilaginibacter gotjawali</name>
    <dbReference type="NCBI Taxonomy" id="1550579"/>
    <lineage>
        <taxon>Bacteria</taxon>
        <taxon>Pseudomonadati</taxon>
        <taxon>Bacteroidota</taxon>
        <taxon>Sphingobacteriia</taxon>
        <taxon>Sphingobacteriales</taxon>
        <taxon>Sphingobacteriaceae</taxon>
        <taxon>Mucilaginibacter</taxon>
    </lineage>
</organism>
<dbReference type="OrthoDB" id="797404at2"/>
<evidence type="ECO:0000313" key="2">
    <source>
        <dbReference type="Proteomes" id="UP000218263"/>
    </source>
</evidence>
<dbReference type="EMBL" id="AP017313">
    <property type="protein sequence ID" value="BAU54708.1"/>
    <property type="molecule type" value="Genomic_DNA"/>
</dbReference>
<dbReference type="Proteomes" id="UP000218263">
    <property type="component" value="Chromosome"/>
</dbReference>
<sequence>MATIRNIQPLSAEKLFDVLKTDFAAYINQKLGSNLAIEYAHVFDEINLSFPEVIAGPALNITVTEDELTVIVLAGESDYNTDLLEEHLISFLEQQAS</sequence>
<dbReference type="KEGG" id="mgot:MgSA37_02886"/>
<accession>A0A0X8X412</accession>
<protein>
    <submittedName>
        <fullName evidence="1">Uncharacterized protein</fullName>
    </submittedName>
</protein>
<proteinExistence type="predicted"/>